<sequence length="162" mass="18730">MTNIPLVDGDYLLQKFPGKGGWTYAQIPEVLQDKSFPFGWVRVRGSIDDYELKGYKLAPMGNGQLFLPVKAEIRKKIGKQEGDTVKIILYKDTLPLEVPQEIIDCFSMEPPKAYENFQKFSESEQKYYLQWVYDAKTEDTKANRIVKMMDRLAAGKKMYDPD</sequence>
<evidence type="ECO:0000313" key="1">
    <source>
        <dbReference type="EMBL" id="WOK04713.1"/>
    </source>
</evidence>
<accession>A0ABZ0II51</accession>
<dbReference type="SUPFAM" id="SSF141694">
    <property type="entry name" value="AF2212/PG0164-like"/>
    <property type="match status" value="1"/>
</dbReference>
<reference evidence="1 2" key="1">
    <citation type="journal article" date="2023" name="Microbiol. Resour. Announc.">
        <title>Complete Genome Sequence of Imperialibacter roseus strain P4T.</title>
        <authorList>
            <person name="Tizabi D.R."/>
            <person name="Bachvaroff T."/>
            <person name="Hill R.T."/>
        </authorList>
    </citation>
    <scope>NUCLEOTIDE SEQUENCE [LARGE SCALE GENOMIC DNA]</scope>
    <source>
        <strain evidence="1 2">P4T</strain>
    </source>
</reference>
<gene>
    <name evidence="1" type="ORF">RT717_16655</name>
</gene>
<dbReference type="Pfam" id="PF08922">
    <property type="entry name" value="DUF1905"/>
    <property type="match status" value="1"/>
</dbReference>
<dbReference type="RefSeq" id="WP_317487514.1">
    <property type="nucleotide sequence ID" value="NZ_CP136051.1"/>
</dbReference>
<dbReference type="InterPro" id="IPR037079">
    <property type="entry name" value="AF2212/PG0164-like_sf"/>
</dbReference>
<dbReference type="EMBL" id="CP136051">
    <property type="protein sequence ID" value="WOK04713.1"/>
    <property type="molecule type" value="Genomic_DNA"/>
</dbReference>
<dbReference type="InterPro" id="IPR015018">
    <property type="entry name" value="DUF1905"/>
</dbReference>
<protein>
    <submittedName>
        <fullName evidence="1">YdeI/OmpD-associated family protein</fullName>
    </submittedName>
</protein>
<keyword evidence="2" id="KW-1185">Reference proteome</keyword>
<dbReference type="Gene3D" id="2.40.30.100">
    <property type="entry name" value="AF2212/PG0164-like"/>
    <property type="match status" value="1"/>
</dbReference>
<organism evidence="1 2">
    <name type="scientific">Imperialibacter roseus</name>
    <dbReference type="NCBI Taxonomy" id="1324217"/>
    <lineage>
        <taxon>Bacteria</taxon>
        <taxon>Pseudomonadati</taxon>
        <taxon>Bacteroidota</taxon>
        <taxon>Cytophagia</taxon>
        <taxon>Cytophagales</taxon>
        <taxon>Flammeovirgaceae</taxon>
        <taxon>Imperialibacter</taxon>
    </lineage>
</organism>
<proteinExistence type="predicted"/>
<evidence type="ECO:0000313" key="2">
    <source>
        <dbReference type="Proteomes" id="UP001302349"/>
    </source>
</evidence>
<dbReference type="Pfam" id="PF13376">
    <property type="entry name" value="OmdA"/>
    <property type="match status" value="1"/>
</dbReference>
<dbReference type="Proteomes" id="UP001302349">
    <property type="component" value="Chromosome"/>
</dbReference>
<name>A0ABZ0II51_9BACT</name>